<dbReference type="InterPro" id="IPR044068">
    <property type="entry name" value="CB"/>
</dbReference>
<keyword evidence="2" id="KW-0229">DNA integration</keyword>
<gene>
    <name evidence="5" type="ORF">EBF16_14420</name>
</gene>
<organism evidence="5 6">
    <name type="scientific">Sphingobium yanoikuyae</name>
    <name type="common">Sphingomonas yanoikuyae</name>
    <dbReference type="NCBI Taxonomy" id="13690"/>
    <lineage>
        <taxon>Bacteria</taxon>
        <taxon>Pseudomonadati</taxon>
        <taxon>Pseudomonadota</taxon>
        <taxon>Alphaproteobacteria</taxon>
        <taxon>Sphingomonadales</taxon>
        <taxon>Sphingomonadaceae</taxon>
        <taxon>Sphingobium</taxon>
    </lineage>
</organism>
<dbReference type="InterPro" id="IPR004107">
    <property type="entry name" value="Integrase_SAM-like_N"/>
</dbReference>
<dbReference type="InterPro" id="IPR036165">
    <property type="entry name" value="YefM-like_sf"/>
</dbReference>
<dbReference type="InterPro" id="IPR022000">
    <property type="entry name" value="Min27-like_integrase_DNA_bind"/>
</dbReference>
<dbReference type="Pfam" id="PF00589">
    <property type="entry name" value="Phage_integrase"/>
    <property type="match status" value="1"/>
</dbReference>
<keyword evidence="4" id="KW-0233">DNA recombination</keyword>
<dbReference type="GO" id="GO:0003677">
    <property type="term" value="F:DNA binding"/>
    <property type="evidence" value="ECO:0007669"/>
    <property type="project" value="UniProtKB-UniRule"/>
</dbReference>
<dbReference type="InterPro" id="IPR050090">
    <property type="entry name" value="Tyrosine_recombinase_XerCD"/>
</dbReference>
<dbReference type="Pfam" id="PF14659">
    <property type="entry name" value="Phage_int_SAM_3"/>
    <property type="match status" value="1"/>
</dbReference>
<sequence length="452" mass="51506">MGRGRQGSGVTPLKTCINIRFTWLGKRYVESLKMKPSSANIRFATQLMEKIRAEIAAGTFDYAATFQAPVVEVPPEPDDHTPPITLGFTEFSERWLRTVAIELGTRSNYRSSLRKHWQPLFGDRDIREIKPSEIKEAIALQAGKMSAKGINNTLIPLRQMYLFALDDELLDRSPMTNIRNRKHQAPGPDPFDAEEMMEILDYLRQHDDELAWNWYEFAFSTGLRPSEQIALKWADIDWRRATVRVERALVKTQIKNTKTNSARDVDLNDRAMSALIRQKAHSFMLGSEAMVFLNPLTREPWPDEKQQRTRHFLPALQKLGIRRRTPYQTRHTFATIALMGGVNPAYIARQLGHTTTAMLFKHYARWIDGADRGREAAKLAALFGDETTDFSRSQGYATYSFNEFIDDVAGPWRSAGKLPVMITDRGRPSRVLISIEAYRSLLGSKGSLAVVK</sequence>
<dbReference type="AlphaFoldDB" id="A0A085K034"/>
<comment type="similarity">
    <text evidence="1">Belongs to the phD/YefM antitoxin family.</text>
</comment>
<dbReference type="Proteomes" id="UP000280708">
    <property type="component" value="Chromosome"/>
</dbReference>
<dbReference type="PANTHER" id="PTHR30349">
    <property type="entry name" value="PHAGE INTEGRASE-RELATED"/>
    <property type="match status" value="1"/>
</dbReference>
<dbReference type="SUPFAM" id="SSF143120">
    <property type="entry name" value="YefM-like"/>
    <property type="match status" value="1"/>
</dbReference>
<proteinExistence type="inferred from homology"/>
<evidence type="ECO:0000256" key="2">
    <source>
        <dbReference type="ARBA" id="ARBA00022908"/>
    </source>
</evidence>
<dbReference type="CDD" id="cd01189">
    <property type="entry name" value="INT_ICEBs1_C_like"/>
    <property type="match status" value="1"/>
</dbReference>
<dbReference type="GO" id="GO:0006310">
    <property type="term" value="P:DNA recombination"/>
    <property type="evidence" value="ECO:0007669"/>
    <property type="project" value="UniProtKB-KW"/>
</dbReference>
<dbReference type="Gene3D" id="1.10.443.10">
    <property type="entry name" value="Intergrase catalytic core"/>
    <property type="match status" value="1"/>
</dbReference>
<evidence type="ECO:0000256" key="1">
    <source>
        <dbReference type="ARBA" id="ARBA00009981"/>
    </source>
</evidence>
<accession>A0A085K034</accession>
<evidence type="ECO:0000256" key="4">
    <source>
        <dbReference type="ARBA" id="ARBA00023172"/>
    </source>
</evidence>
<name>A0A085K034_SPHYA</name>
<evidence type="ECO:0000313" key="5">
    <source>
        <dbReference type="EMBL" id="AYO77966.1"/>
    </source>
</evidence>
<reference evidence="5 6" key="1">
    <citation type="submission" date="2018-10" db="EMBL/GenBank/DDBJ databases">
        <title>Characterization and genome analysis of a novel bacterium Sphingobium yanoikuyae SJTF8 capable of degrading PAHs.</title>
        <authorList>
            <person name="Yin C."/>
            <person name="Xiong W."/>
            <person name="Liang R."/>
        </authorList>
    </citation>
    <scope>NUCLEOTIDE SEQUENCE [LARGE SCALE GENOMIC DNA]</scope>
    <source>
        <strain evidence="5 6">SJTF8</strain>
    </source>
</reference>
<protein>
    <submittedName>
        <fullName evidence="5">DUF3596 domain-containing protein</fullName>
    </submittedName>
</protein>
<dbReference type="RefSeq" id="WP_037512439.1">
    <property type="nucleotide sequence ID" value="NZ_CAIGKD010000007.1"/>
</dbReference>
<dbReference type="InterPro" id="IPR013762">
    <property type="entry name" value="Integrase-like_cat_sf"/>
</dbReference>
<dbReference type="InterPro" id="IPR011010">
    <property type="entry name" value="DNA_brk_join_enz"/>
</dbReference>
<dbReference type="SUPFAM" id="SSF56349">
    <property type="entry name" value="DNA breaking-rejoining enzymes"/>
    <property type="match status" value="1"/>
</dbReference>
<dbReference type="GO" id="GO:0015074">
    <property type="term" value="P:DNA integration"/>
    <property type="evidence" value="ECO:0007669"/>
    <property type="project" value="UniProtKB-KW"/>
</dbReference>
<evidence type="ECO:0000256" key="3">
    <source>
        <dbReference type="ARBA" id="ARBA00023125"/>
    </source>
</evidence>
<dbReference type="PROSITE" id="PS51898">
    <property type="entry name" value="TYR_RECOMBINASE"/>
    <property type="match status" value="1"/>
</dbReference>
<dbReference type="PANTHER" id="PTHR30349:SF36">
    <property type="entry name" value="PROPHAGE INTEGRASE INTR-RELATED"/>
    <property type="match status" value="1"/>
</dbReference>
<keyword evidence="3" id="KW-0238">DNA-binding</keyword>
<dbReference type="InterPro" id="IPR002104">
    <property type="entry name" value="Integrase_catalytic"/>
</dbReference>
<dbReference type="EMBL" id="CP033230">
    <property type="protein sequence ID" value="AYO77966.1"/>
    <property type="molecule type" value="Genomic_DNA"/>
</dbReference>
<evidence type="ECO:0000313" key="6">
    <source>
        <dbReference type="Proteomes" id="UP000280708"/>
    </source>
</evidence>
<dbReference type="Gene3D" id="1.10.150.130">
    <property type="match status" value="1"/>
</dbReference>
<dbReference type="InterPro" id="IPR010998">
    <property type="entry name" value="Integrase_recombinase_N"/>
</dbReference>
<dbReference type="PROSITE" id="PS51900">
    <property type="entry name" value="CB"/>
    <property type="match status" value="1"/>
</dbReference>
<dbReference type="Pfam" id="PF12167">
    <property type="entry name" value="Arm-DNA-bind_2"/>
    <property type="match status" value="1"/>
</dbReference>